<evidence type="ECO:0000313" key="2">
    <source>
        <dbReference type="Proteomes" id="UP000246058"/>
    </source>
</evidence>
<organism evidence="1 2">
    <name type="scientific">Methylobacterium radiodurans</name>
    <dbReference type="NCBI Taxonomy" id="2202828"/>
    <lineage>
        <taxon>Bacteria</taxon>
        <taxon>Pseudomonadati</taxon>
        <taxon>Pseudomonadota</taxon>
        <taxon>Alphaproteobacteria</taxon>
        <taxon>Hyphomicrobiales</taxon>
        <taxon>Methylobacteriaceae</taxon>
        <taxon>Methylobacterium</taxon>
    </lineage>
</organism>
<dbReference type="AlphaFoldDB" id="A0A2U8VUP7"/>
<dbReference type="EMBL" id="CP029551">
    <property type="protein sequence ID" value="AWN37191.1"/>
    <property type="molecule type" value="Genomic_DNA"/>
</dbReference>
<dbReference type="Proteomes" id="UP000246058">
    <property type="component" value="Chromosome"/>
</dbReference>
<name>A0A2U8VUP7_9HYPH</name>
<evidence type="ECO:0000313" key="1">
    <source>
        <dbReference type="EMBL" id="AWN37191.1"/>
    </source>
</evidence>
<dbReference type="RefSeq" id="WP_109952270.1">
    <property type="nucleotide sequence ID" value="NZ_CP029551.1"/>
</dbReference>
<dbReference type="OrthoDB" id="7998242at2"/>
<dbReference type="KEGG" id="meti:DK427_16840"/>
<protein>
    <submittedName>
        <fullName evidence="1">Uncharacterized protein</fullName>
    </submittedName>
</protein>
<accession>A0A2U8VUP7</accession>
<gene>
    <name evidence="1" type="ORF">DK427_16840</name>
</gene>
<proteinExistence type="predicted"/>
<reference evidence="1 2" key="1">
    <citation type="submission" date="2018-05" db="EMBL/GenBank/DDBJ databases">
        <title>Complete Genome Sequence of Methylobacterium sp. 17Sr1-43.</title>
        <authorList>
            <person name="Srinivasan S."/>
        </authorList>
    </citation>
    <scope>NUCLEOTIDE SEQUENCE [LARGE SCALE GENOMIC DNA]</scope>
    <source>
        <strain evidence="1 2">17Sr1-43</strain>
    </source>
</reference>
<sequence>MADLAKFPDRPRSLSPAYKLHRFAPDGALQDTVSVPAHSEAEAKRRARELTQGLRAELWWGGQLLEHFAAADHPVATSIRLLGDAASTPDADV</sequence>
<keyword evidence="2" id="KW-1185">Reference proteome</keyword>